<dbReference type="InterPro" id="IPR018170">
    <property type="entry name" value="Aldo/ket_reductase_CS"/>
</dbReference>
<dbReference type="SUPFAM" id="SSF51430">
    <property type="entry name" value="NAD(P)-linked oxidoreductase"/>
    <property type="match status" value="1"/>
</dbReference>
<dbReference type="Proteomes" id="UP000663866">
    <property type="component" value="Unassembled WGS sequence"/>
</dbReference>
<sequence length="415" mass="46692">MIKKTDSKFVVGQLMAWRYYPVCNTPCRTGGHVQTCCRVHGFGDGYCGWGVVGQLMAWRYYPVCNTPCRTGGHVQTCCRVHGFGDGYCGWGALKAIHEQLSVRLMNAVHGEVLMPVIGLGTGGYGNPDGSGGEYWGPEQGHNATVAWLKMGGRRIDTSDNYISRDGIGTGWVASGVSRAEIFITSKVDPSGYDQTLEAFSDILKSLQTDYVDLLLVHWPGQTASQSNKTVPSCKQGQTTWLECRIQTWQALETIFQQERVRAIGVSNYEVNHLLEIFNLNSTIPSVNQVEFHPYWHEDELVDFCQKHNITFNSYSPVGCPDHAITLGPTWNPIPDLRTHPEVMAIAKKYHKTCAQVVLRWHWQQGIVVNPRTRDPIHMMENLSIFDFQLDHQDMMTLAYLNHPMSKVCDDPRLIL</sequence>
<dbReference type="EMBL" id="CAJOBG010000128">
    <property type="protein sequence ID" value="CAF3762685.1"/>
    <property type="molecule type" value="Genomic_DNA"/>
</dbReference>
<dbReference type="InterPro" id="IPR023210">
    <property type="entry name" value="NADP_OxRdtase_dom"/>
</dbReference>
<keyword evidence="2" id="KW-0521">NADP</keyword>
<evidence type="ECO:0000313" key="6">
    <source>
        <dbReference type="Proteomes" id="UP000663866"/>
    </source>
</evidence>
<comment type="caution">
    <text evidence="5">The sequence shown here is derived from an EMBL/GenBank/DDBJ whole genome shotgun (WGS) entry which is preliminary data.</text>
</comment>
<dbReference type="PANTHER" id="PTHR43827">
    <property type="entry name" value="2,5-DIKETO-D-GLUCONIC ACID REDUCTASE"/>
    <property type="match status" value="1"/>
</dbReference>
<dbReference type="CDD" id="cd19071">
    <property type="entry name" value="AKR_AKR1-5-like"/>
    <property type="match status" value="1"/>
</dbReference>
<dbReference type="PANTHER" id="PTHR43827:SF3">
    <property type="entry name" value="NADP-DEPENDENT OXIDOREDUCTASE DOMAIN-CONTAINING PROTEIN"/>
    <property type="match status" value="1"/>
</dbReference>
<protein>
    <recommendedName>
        <fullName evidence="4">NADP-dependent oxidoreductase domain-containing protein</fullName>
    </recommendedName>
</protein>
<comment type="similarity">
    <text evidence="1">Belongs to the aldo/keto reductase family.</text>
</comment>
<evidence type="ECO:0000256" key="3">
    <source>
        <dbReference type="ARBA" id="ARBA00023002"/>
    </source>
</evidence>
<dbReference type="PROSITE" id="PS00062">
    <property type="entry name" value="ALDOKETO_REDUCTASE_2"/>
    <property type="match status" value="1"/>
</dbReference>
<dbReference type="Pfam" id="PF00248">
    <property type="entry name" value="Aldo_ket_red"/>
    <property type="match status" value="1"/>
</dbReference>
<evidence type="ECO:0000256" key="1">
    <source>
        <dbReference type="ARBA" id="ARBA00007905"/>
    </source>
</evidence>
<organism evidence="5 6">
    <name type="scientific">Rotaria magnacalcarata</name>
    <dbReference type="NCBI Taxonomy" id="392030"/>
    <lineage>
        <taxon>Eukaryota</taxon>
        <taxon>Metazoa</taxon>
        <taxon>Spiralia</taxon>
        <taxon>Gnathifera</taxon>
        <taxon>Rotifera</taxon>
        <taxon>Eurotatoria</taxon>
        <taxon>Bdelloidea</taxon>
        <taxon>Philodinida</taxon>
        <taxon>Philodinidae</taxon>
        <taxon>Rotaria</taxon>
    </lineage>
</organism>
<feature type="domain" description="NADP-dependent oxidoreductase" evidence="4">
    <location>
        <begin position="117"/>
        <end position="398"/>
    </location>
</feature>
<reference evidence="5" key="1">
    <citation type="submission" date="2021-02" db="EMBL/GenBank/DDBJ databases">
        <authorList>
            <person name="Nowell W R."/>
        </authorList>
    </citation>
    <scope>NUCLEOTIDE SEQUENCE</scope>
</reference>
<proteinExistence type="inferred from homology"/>
<evidence type="ECO:0000259" key="4">
    <source>
        <dbReference type="Pfam" id="PF00248"/>
    </source>
</evidence>
<dbReference type="PRINTS" id="PR00069">
    <property type="entry name" value="ALDKETRDTASE"/>
</dbReference>
<dbReference type="InterPro" id="IPR020471">
    <property type="entry name" value="AKR"/>
</dbReference>
<dbReference type="Gene3D" id="3.20.20.100">
    <property type="entry name" value="NADP-dependent oxidoreductase domain"/>
    <property type="match status" value="1"/>
</dbReference>
<evidence type="ECO:0000313" key="5">
    <source>
        <dbReference type="EMBL" id="CAF3762685.1"/>
    </source>
</evidence>
<keyword evidence="3" id="KW-0560">Oxidoreductase</keyword>
<dbReference type="InterPro" id="IPR036812">
    <property type="entry name" value="NAD(P)_OxRdtase_dom_sf"/>
</dbReference>
<keyword evidence="6" id="KW-1185">Reference proteome</keyword>
<gene>
    <name evidence="5" type="ORF">OVN521_LOCUS1778</name>
</gene>
<accession>A0A818YXF6</accession>
<name>A0A818YXF6_9BILA</name>
<evidence type="ECO:0000256" key="2">
    <source>
        <dbReference type="ARBA" id="ARBA00022857"/>
    </source>
</evidence>
<dbReference type="GO" id="GO:0016616">
    <property type="term" value="F:oxidoreductase activity, acting on the CH-OH group of donors, NAD or NADP as acceptor"/>
    <property type="evidence" value="ECO:0007669"/>
    <property type="project" value="UniProtKB-ARBA"/>
</dbReference>
<dbReference type="AlphaFoldDB" id="A0A818YXF6"/>